<feature type="non-terminal residue" evidence="1">
    <location>
        <position position="89"/>
    </location>
</feature>
<organism evidence="1">
    <name type="scientific">marine sediment metagenome</name>
    <dbReference type="NCBI Taxonomy" id="412755"/>
    <lineage>
        <taxon>unclassified sequences</taxon>
        <taxon>metagenomes</taxon>
        <taxon>ecological metagenomes</taxon>
    </lineage>
</organism>
<dbReference type="EMBL" id="BARS01024542">
    <property type="protein sequence ID" value="GAG09102.1"/>
    <property type="molecule type" value="Genomic_DNA"/>
</dbReference>
<sequence>MANKIGICGHCYVGKTTVGKELSQRLGYDFISIGDHCRENGIFERITDDWELNDYVQGFVTGLLQNPRDLIIDGRTICQGEISPKSRGE</sequence>
<reference evidence="1" key="1">
    <citation type="journal article" date="2014" name="Front. Microbiol.">
        <title>High frequency of phylogenetically diverse reductive dehalogenase-homologous genes in deep subseafloor sedimentary metagenomes.</title>
        <authorList>
            <person name="Kawai M."/>
            <person name="Futagami T."/>
            <person name="Toyoda A."/>
            <person name="Takaki Y."/>
            <person name="Nishi S."/>
            <person name="Hori S."/>
            <person name="Arai W."/>
            <person name="Tsubouchi T."/>
            <person name="Morono Y."/>
            <person name="Uchiyama I."/>
            <person name="Ito T."/>
            <person name="Fujiyama A."/>
            <person name="Inagaki F."/>
            <person name="Takami H."/>
        </authorList>
    </citation>
    <scope>NUCLEOTIDE SEQUENCE</scope>
    <source>
        <strain evidence="1">Expedition CK06-06</strain>
    </source>
</reference>
<gene>
    <name evidence="1" type="ORF">S01H1_38949</name>
</gene>
<dbReference type="Pfam" id="PF13238">
    <property type="entry name" value="AAA_18"/>
    <property type="match status" value="1"/>
</dbReference>
<evidence type="ECO:0008006" key="2">
    <source>
        <dbReference type="Google" id="ProtNLM"/>
    </source>
</evidence>
<dbReference type="AlphaFoldDB" id="X0VCW9"/>
<accession>X0VCW9</accession>
<protein>
    <recommendedName>
        <fullName evidence="2">Shikimate kinase</fullName>
    </recommendedName>
</protein>
<dbReference type="SUPFAM" id="SSF52540">
    <property type="entry name" value="P-loop containing nucleoside triphosphate hydrolases"/>
    <property type="match status" value="1"/>
</dbReference>
<evidence type="ECO:0000313" key="1">
    <source>
        <dbReference type="EMBL" id="GAG09102.1"/>
    </source>
</evidence>
<dbReference type="InterPro" id="IPR027417">
    <property type="entry name" value="P-loop_NTPase"/>
</dbReference>
<name>X0VCW9_9ZZZZ</name>
<comment type="caution">
    <text evidence="1">The sequence shown here is derived from an EMBL/GenBank/DDBJ whole genome shotgun (WGS) entry which is preliminary data.</text>
</comment>
<proteinExistence type="predicted"/>
<dbReference type="Gene3D" id="3.40.50.300">
    <property type="entry name" value="P-loop containing nucleotide triphosphate hydrolases"/>
    <property type="match status" value="1"/>
</dbReference>